<sequence>MENIDLNKNNLSKTRVISAESSEQIQQQEQLSSSISDLVFDADLKLLTKSYQDTNMKQLNESKIQIQKLIYGQESLQTLVQKQQHIINNLLVENKSLKQANQNIAQNYKLLFSDISQEHQDKVKQLELQIQSVYNIVNNATQDPSNLINDKDQHQLNRSKVQLDLMIQKLKVMEQQLHCTRETQLYQTIQQQYNYNHQAPTAQQSISQPAIIQQSQFIDQQNFQDTLQQNRQQDFTLNCNIEQVQQKQLTQSPHIVAINTHQQNNHQIDIKVDDLDTRLQQKIPSLSDQDQQHDQQSNQQQEDNYLQMDPQPNKQITKQQASQPIPLSPQNKKAVKFTFDITKKQNPEVLQQPSQIQLTPKRKAQDLSHALQFSQPAFDSKKLLNDTQKYTKSISAQQPLDADFDEVLAAHPPTFVQSFSQPRTSEKREFSEQNWRNFTKKIPKFIPDQRTVLNSFKSTLLSQQQKLYDKQFIIFQELSHLFTCKPEEVAVKISENQSNLERSIDHYQNFGTSRRLSELHVLMRFHGLIIRFCDFADLQLMQKFEKMPKPDGKGAILTRLPVQDGNGKWVVLASLQ</sequence>
<reference evidence="3 4" key="1">
    <citation type="journal article" date="2014" name="PLoS Genet.">
        <title>The Genome of Spironucleus salmonicida Highlights a Fish Pathogen Adapted to Fluctuating Environments.</title>
        <authorList>
            <person name="Xu F."/>
            <person name="Jerlstrom-Hultqvist J."/>
            <person name="Einarsson E."/>
            <person name="Astvaldsson A."/>
            <person name="Svard S.G."/>
            <person name="Andersson J.O."/>
        </authorList>
    </citation>
    <scope>NUCLEOTIDE SEQUENCE</scope>
    <source>
        <strain evidence="4">ATCC 50377</strain>
    </source>
</reference>
<protein>
    <submittedName>
        <fullName evidence="3">Uncharacterized protein</fullName>
    </submittedName>
</protein>
<feature type="region of interest" description="Disordered" evidence="2">
    <location>
        <begin position="283"/>
        <end position="302"/>
    </location>
</feature>
<proteinExistence type="predicted"/>
<evidence type="ECO:0000313" key="3">
    <source>
        <dbReference type="EMBL" id="EST43921.1"/>
    </source>
</evidence>
<dbReference type="EMBL" id="AUWU02000001">
    <property type="protein sequence ID" value="KAH0577785.1"/>
    <property type="molecule type" value="Genomic_DNA"/>
</dbReference>
<dbReference type="AlphaFoldDB" id="V6LJM9"/>
<organism evidence="3">
    <name type="scientific">Spironucleus salmonicida</name>
    <dbReference type="NCBI Taxonomy" id="348837"/>
    <lineage>
        <taxon>Eukaryota</taxon>
        <taxon>Metamonada</taxon>
        <taxon>Diplomonadida</taxon>
        <taxon>Hexamitidae</taxon>
        <taxon>Hexamitinae</taxon>
        <taxon>Spironucleus</taxon>
    </lineage>
</organism>
<dbReference type="EMBL" id="KI546130">
    <property type="protein sequence ID" value="EST43921.1"/>
    <property type="molecule type" value="Genomic_DNA"/>
</dbReference>
<gene>
    <name evidence="3" type="ORF">SS50377_16223</name>
    <name evidence="4" type="ORF">SS50377_21139</name>
</gene>
<feature type="coiled-coil region" evidence="1">
    <location>
        <begin position="87"/>
        <end position="176"/>
    </location>
</feature>
<keyword evidence="1" id="KW-0175">Coiled coil</keyword>
<evidence type="ECO:0000313" key="4">
    <source>
        <dbReference type="EMBL" id="KAH0577785.1"/>
    </source>
</evidence>
<keyword evidence="5" id="KW-1185">Reference proteome</keyword>
<name>V6LJM9_9EUKA</name>
<dbReference type="Proteomes" id="UP000018208">
    <property type="component" value="Unassembled WGS sequence"/>
</dbReference>
<evidence type="ECO:0000256" key="2">
    <source>
        <dbReference type="SAM" id="MobiDB-lite"/>
    </source>
</evidence>
<reference evidence="4" key="2">
    <citation type="submission" date="2020-12" db="EMBL/GenBank/DDBJ databases">
        <title>New Spironucleus salmonicida genome in near-complete chromosomes.</title>
        <authorList>
            <person name="Xu F."/>
            <person name="Kurt Z."/>
            <person name="Jimenez-Gonzalez A."/>
            <person name="Astvaldsson A."/>
            <person name="Andersson J.O."/>
            <person name="Svard S.G."/>
        </authorList>
    </citation>
    <scope>NUCLEOTIDE SEQUENCE</scope>
    <source>
        <strain evidence="4">ATCC 50377</strain>
    </source>
</reference>
<accession>V6LJM9</accession>
<evidence type="ECO:0000256" key="1">
    <source>
        <dbReference type="SAM" id="Coils"/>
    </source>
</evidence>
<evidence type="ECO:0000313" key="5">
    <source>
        <dbReference type="Proteomes" id="UP000018208"/>
    </source>
</evidence>
<dbReference type="VEuPathDB" id="GiardiaDB:SS50377_21139"/>